<dbReference type="EMBL" id="LYPA01000076">
    <property type="protein sequence ID" value="OBR62921.1"/>
    <property type="molecule type" value="Genomic_DNA"/>
</dbReference>
<name>A0A1A5YBE1_9BACL</name>
<dbReference type="Pfam" id="PF01636">
    <property type="entry name" value="APH"/>
    <property type="match status" value="1"/>
</dbReference>
<feature type="domain" description="Aminoglycoside phosphotransferase" evidence="1">
    <location>
        <begin position="97"/>
        <end position="297"/>
    </location>
</feature>
<dbReference type="Gene3D" id="3.90.1200.10">
    <property type="match status" value="1"/>
</dbReference>
<evidence type="ECO:0000259" key="1">
    <source>
        <dbReference type="Pfam" id="PF01636"/>
    </source>
</evidence>
<gene>
    <name evidence="2" type="ORF">A7K91_09360</name>
</gene>
<proteinExistence type="predicted"/>
<dbReference type="InterPro" id="IPR002575">
    <property type="entry name" value="Aminoglycoside_PTrfase"/>
</dbReference>
<keyword evidence="3" id="KW-1185">Reference proteome</keyword>
<dbReference type="AlphaFoldDB" id="A0A1A5YBE1"/>
<sequence>MSIRRFTYVKINNYYYCINTGKWKMFRYLMNKFKPLSLVDETAQHMLLPDRLAKSYRVMRLLLFMHRGLKKNKLTTIKLPVYGQVAMFKKNDNAYMIFDAEREVVTFFPAGSPKEMKTGKVSYLRKIGQSGIGPRIVEENRKEGWYEEEYLNTPHEPPEKLEQSERLQTEVMGFIGRVISQFPIKTVPLSHYVTKLMAKLPENMMEDERYAPKINQILSFIARLREALSQAEEQNIDLAFSHGDLHLKNLIRRDGRLIGIDWEFMKWRSLLYDAYYFYNFIRKEPDASALLRELEASKELELSPINPDTYRMVFQLEWIVHWLVIIGDRLERIKPARVNHILDNLIQSTTLFFEGVEKR</sequence>
<dbReference type="RefSeq" id="WP_068686804.1">
    <property type="nucleotide sequence ID" value="NZ_LYPA01000076.1"/>
</dbReference>
<evidence type="ECO:0000313" key="3">
    <source>
        <dbReference type="Proteomes" id="UP000092024"/>
    </source>
</evidence>
<dbReference type="Proteomes" id="UP000092024">
    <property type="component" value="Unassembled WGS sequence"/>
</dbReference>
<accession>A0A1A5YBE1</accession>
<organism evidence="2 3">
    <name type="scientific">Paenibacillus oryzae</name>
    <dbReference type="NCBI Taxonomy" id="1844972"/>
    <lineage>
        <taxon>Bacteria</taxon>
        <taxon>Bacillati</taxon>
        <taxon>Bacillota</taxon>
        <taxon>Bacilli</taxon>
        <taxon>Bacillales</taxon>
        <taxon>Paenibacillaceae</taxon>
        <taxon>Paenibacillus</taxon>
    </lineage>
</organism>
<dbReference type="SUPFAM" id="SSF56112">
    <property type="entry name" value="Protein kinase-like (PK-like)"/>
    <property type="match status" value="1"/>
</dbReference>
<reference evidence="2 3" key="1">
    <citation type="submission" date="2016-05" db="EMBL/GenBank/DDBJ databases">
        <title>Paenibacillus oryzae. sp. nov., isolated from the rice root.</title>
        <authorList>
            <person name="Zhang J."/>
            <person name="Zhang X."/>
        </authorList>
    </citation>
    <scope>NUCLEOTIDE SEQUENCE [LARGE SCALE GENOMIC DNA]</scope>
    <source>
        <strain evidence="2 3">1DrF-4</strain>
    </source>
</reference>
<dbReference type="InterPro" id="IPR011009">
    <property type="entry name" value="Kinase-like_dom_sf"/>
</dbReference>
<dbReference type="STRING" id="1844972.A7K91_09360"/>
<protein>
    <recommendedName>
        <fullName evidence="1">Aminoglycoside phosphotransferase domain-containing protein</fullName>
    </recommendedName>
</protein>
<comment type="caution">
    <text evidence="2">The sequence shown here is derived from an EMBL/GenBank/DDBJ whole genome shotgun (WGS) entry which is preliminary data.</text>
</comment>
<evidence type="ECO:0000313" key="2">
    <source>
        <dbReference type="EMBL" id="OBR62921.1"/>
    </source>
</evidence>